<dbReference type="Proteomes" id="UP000190896">
    <property type="component" value="Unassembled WGS sequence"/>
</dbReference>
<sequence>MIRLSRRVNIRCKTWVSFNCKSTQKHHFGRNLPDIPVAEGNLKRLALTFRDHPERKRWQLTDTPEQGDAVLMRQSRHPIHVGIWITISPSEQGVLHCVKGNGVVFQNMASLKLAGWQIEGFYRFQGDTR</sequence>
<reference evidence="1 2" key="1">
    <citation type="submission" date="2016-11" db="EMBL/GenBank/DDBJ databases">
        <title>Mixed transmission modes and dynamic genome evolution in an obligate animal-bacterial symbiosis.</title>
        <authorList>
            <person name="Russell S.L."/>
            <person name="Corbett-Detig R.B."/>
            <person name="Cavanaugh C.M."/>
        </authorList>
    </citation>
    <scope>NUCLEOTIDE SEQUENCE [LARGE SCALE GENOMIC DNA]</scope>
    <source>
        <strain evidence="1">Se-Cadez</strain>
    </source>
</reference>
<evidence type="ECO:0000313" key="1">
    <source>
        <dbReference type="EMBL" id="OOZ35613.1"/>
    </source>
</evidence>
<evidence type="ECO:0000313" key="2">
    <source>
        <dbReference type="Proteomes" id="UP000190896"/>
    </source>
</evidence>
<accession>A0A1T2KRX8</accession>
<dbReference type="AlphaFoldDB" id="A0A1T2KRX8"/>
<comment type="caution">
    <text evidence="1">The sequence shown here is derived from an EMBL/GenBank/DDBJ whole genome shotgun (WGS) entry which is preliminary data.</text>
</comment>
<keyword evidence="2" id="KW-1185">Reference proteome</keyword>
<gene>
    <name evidence="1" type="ORF">BOW51_11180</name>
</gene>
<name>A0A1T2KRX8_9GAMM</name>
<proteinExistence type="predicted"/>
<dbReference type="EMBL" id="MPRJ01000090">
    <property type="protein sequence ID" value="OOZ35613.1"/>
    <property type="molecule type" value="Genomic_DNA"/>
</dbReference>
<organism evidence="1 2">
    <name type="scientific">Solemya velesiana gill symbiont</name>
    <dbReference type="NCBI Taxonomy" id="1918948"/>
    <lineage>
        <taxon>Bacteria</taxon>
        <taxon>Pseudomonadati</taxon>
        <taxon>Pseudomonadota</taxon>
        <taxon>Gammaproteobacteria</taxon>
        <taxon>sulfur-oxidizing symbionts</taxon>
    </lineage>
</organism>
<evidence type="ECO:0008006" key="3">
    <source>
        <dbReference type="Google" id="ProtNLM"/>
    </source>
</evidence>
<protein>
    <recommendedName>
        <fullName evidence="3">NlpC/P60 domain-containing protein</fullName>
    </recommendedName>
</protein>